<dbReference type="EMBL" id="CM016555">
    <property type="protein sequence ID" value="TKW21773.1"/>
    <property type="molecule type" value="Genomic_DNA"/>
</dbReference>
<dbReference type="PROSITE" id="PS50846">
    <property type="entry name" value="HMA_2"/>
    <property type="match status" value="1"/>
</dbReference>
<evidence type="ECO:0000256" key="1">
    <source>
        <dbReference type="ARBA" id="ARBA00022723"/>
    </source>
</evidence>
<dbReference type="InterPro" id="IPR036163">
    <property type="entry name" value="HMA_dom_sf"/>
</dbReference>
<keyword evidence="4" id="KW-1185">Reference proteome</keyword>
<accession>A0A4U6V351</accession>
<evidence type="ECO:0000313" key="4">
    <source>
        <dbReference type="Proteomes" id="UP000298652"/>
    </source>
</evidence>
<dbReference type="CDD" id="cd00371">
    <property type="entry name" value="HMA"/>
    <property type="match status" value="1"/>
</dbReference>
<dbReference type="PANTHER" id="PTHR22814:SF138">
    <property type="entry name" value="OS06G0542300 PROTEIN"/>
    <property type="match status" value="1"/>
</dbReference>
<dbReference type="GO" id="GO:0046872">
    <property type="term" value="F:metal ion binding"/>
    <property type="evidence" value="ECO:0007669"/>
    <property type="project" value="UniProtKB-KW"/>
</dbReference>
<evidence type="ECO:0000313" key="3">
    <source>
        <dbReference type="EMBL" id="TKW21773.1"/>
    </source>
</evidence>
<evidence type="ECO:0000259" key="2">
    <source>
        <dbReference type="PROSITE" id="PS50846"/>
    </source>
</evidence>
<sequence length="176" mass="19513">MTIVEMRVNIDCDGCEGKVRRSLEKLEGVHSVSIDRMHGKVTVMGSVSQKKVLRAARRSGRLAVLWPSAYNNPAYHHAYAQPAAAYYPNHYQAKPAQALAQHHHYFSSVPRGGVSSAARMPVAQYPQGKASSYNYHVHGYYDSELYGNYHEQPGVVPAAVRNYFSDENPTGACSIM</sequence>
<dbReference type="OMA" id="HYQQTIK"/>
<organism evidence="3 4">
    <name type="scientific">Setaria viridis</name>
    <name type="common">Green bristlegrass</name>
    <name type="synonym">Setaria italica subsp. viridis</name>
    <dbReference type="NCBI Taxonomy" id="4556"/>
    <lineage>
        <taxon>Eukaryota</taxon>
        <taxon>Viridiplantae</taxon>
        <taxon>Streptophyta</taxon>
        <taxon>Embryophyta</taxon>
        <taxon>Tracheophyta</taxon>
        <taxon>Spermatophyta</taxon>
        <taxon>Magnoliopsida</taxon>
        <taxon>Liliopsida</taxon>
        <taxon>Poales</taxon>
        <taxon>Poaceae</taxon>
        <taxon>PACMAD clade</taxon>
        <taxon>Panicoideae</taxon>
        <taxon>Panicodae</taxon>
        <taxon>Paniceae</taxon>
        <taxon>Cenchrinae</taxon>
        <taxon>Setaria</taxon>
    </lineage>
</organism>
<feature type="domain" description="HMA" evidence="2">
    <location>
        <begin position="1"/>
        <end position="64"/>
    </location>
</feature>
<dbReference type="AlphaFoldDB" id="A0A4U6V351"/>
<gene>
    <name evidence="3" type="ORF">SEVIR_4G143300v2</name>
</gene>
<dbReference type="PANTHER" id="PTHR22814">
    <property type="entry name" value="COPPER TRANSPORT PROTEIN ATOX1-RELATED"/>
    <property type="match status" value="1"/>
</dbReference>
<dbReference type="InterPro" id="IPR006121">
    <property type="entry name" value="HMA_dom"/>
</dbReference>
<reference evidence="3" key="1">
    <citation type="submission" date="2019-03" db="EMBL/GenBank/DDBJ databases">
        <title>WGS assembly of Setaria viridis.</title>
        <authorList>
            <person name="Huang P."/>
            <person name="Jenkins J."/>
            <person name="Grimwood J."/>
            <person name="Barry K."/>
            <person name="Healey A."/>
            <person name="Mamidi S."/>
            <person name="Sreedasyam A."/>
            <person name="Shu S."/>
            <person name="Feldman M."/>
            <person name="Wu J."/>
            <person name="Yu Y."/>
            <person name="Chen C."/>
            <person name="Johnson J."/>
            <person name="Rokhsar D."/>
            <person name="Baxter I."/>
            <person name="Schmutz J."/>
            <person name="Brutnell T."/>
            <person name="Kellogg E."/>
        </authorList>
    </citation>
    <scope>NUCLEOTIDE SEQUENCE [LARGE SCALE GENOMIC DNA]</scope>
</reference>
<dbReference type="Gramene" id="TKW21773">
    <property type="protein sequence ID" value="TKW21773"/>
    <property type="gene ID" value="SEVIR_4G143300v2"/>
</dbReference>
<dbReference type="SUPFAM" id="SSF55008">
    <property type="entry name" value="HMA, heavy metal-associated domain"/>
    <property type="match status" value="1"/>
</dbReference>
<name>A0A4U6V351_SETVI</name>
<dbReference type="Gene3D" id="3.30.70.100">
    <property type="match status" value="1"/>
</dbReference>
<protein>
    <recommendedName>
        <fullName evidence="2">HMA domain-containing protein</fullName>
    </recommendedName>
</protein>
<dbReference type="Pfam" id="PF00403">
    <property type="entry name" value="HMA"/>
    <property type="match status" value="1"/>
</dbReference>
<keyword evidence="1" id="KW-0479">Metal-binding</keyword>
<proteinExistence type="predicted"/>
<dbReference type="Proteomes" id="UP000298652">
    <property type="component" value="Chromosome 4"/>
</dbReference>